<feature type="chain" id="PRO_5039604255" evidence="7">
    <location>
        <begin position="20"/>
        <end position="1433"/>
    </location>
</feature>
<feature type="region of interest" description="Disordered" evidence="5">
    <location>
        <begin position="1043"/>
        <end position="1098"/>
    </location>
</feature>
<keyword evidence="3 7" id="KW-0732">Signal</keyword>
<dbReference type="SMART" id="SM00635">
    <property type="entry name" value="BID_2"/>
    <property type="match status" value="1"/>
</dbReference>
<dbReference type="Gene3D" id="2.60.40.1080">
    <property type="match status" value="1"/>
</dbReference>
<evidence type="ECO:0000256" key="6">
    <source>
        <dbReference type="SAM" id="Phobius"/>
    </source>
</evidence>
<dbReference type="Pfam" id="PF02368">
    <property type="entry name" value="Big_2"/>
    <property type="match status" value="1"/>
</dbReference>
<protein>
    <submittedName>
        <fullName evidence="9">Cell surface protein</fullName>
    </submittedName>
</protein>
<evidence type="ECO:0000313" key="10">
    <source>
        <dbReference type="Proteomes" id="UP000029108"/>
    </source>
</evidence>
<keyword evidence="1" id="KW-0134">Cell wall</keyword>
<evidence type="ECO:0000259" key="8">
    <source>
        <dbReference type="PROSITE" id="PS50847"/>
    </source>
</evidence>
<evidence type="ECO:0000256" key="5">
    <source>
        <dbReference type="SAM" id="MobiDB-lite"/>
    </source>
</evidence>
<evidence type="ECO:0000256" key="7">
    <source>
        <dbReference type="SAM" id="SignalP"/>
    </source>
</evidence>
<gene>
    <name evidence="9" type="ORF">BBIA_2358</name>
</gene>
<feature type="region of interest" description="Disordered" evidence="5">
    <location>
        <begin position="1276"/>
        <end position="1295"/>
    </location>
</feature>
<dbReference type="InterPro" id="IPR019931">
    <property type="entry name" value="LPXTG_anchor"/>
</dbReference>
<proteinExistence type="predicted"/>
<dbReference type="Gene3D" id="2.60.40.10">
    <property type="entry name" value="Immunoglobulins"/>
    <property type="match status" value="3"/>
</dbReference>
<dbReference type="Pfam" id="PF17802">
    <property type="entry name" value="SpaA"/>
    <property type="match status" value="3"/>
</dbReference>
<dbReference type="PROSITE" id="PS50847">
    <property type="entry name" value="GRAM_POS_ANCHORING"/>
    <property type="match status" value="1"/>
</dbReference>
<dbReference type="InterPro" id="IPR013783">
    <property type="entry name" value="Ig-like_fold"/>
</dbReference>
<dbReference type="STRING" id="1437608.GCA_000771645_01634"/>
<keyword evidence="10" id="KW-1185">Reference proteome</keyword>
<dbReference type="InterPro" id="IPR003343">
    <property type="entry name" value="Big_2"/>
</dbReference>
<evidence type="ECO:0000256" key="1">
    <source>
        <dbReference type="ARBA" id="ARBA00022512"/>
    </source>
</evidence>
<feature type="signal peptide" evidence="7">
    <location>
        <begin position="1"/>
        <end position="19"/>
    </location>
</feature>
<dbReference type="eggNOG" id="COG4932">
    <property type="taxonomic scope" value="Bacteria"/>
</dbReference>
<dbReference type="Proteomes" id="UP000029108">
    <property type="component" value="Unassembled WGS sequence"/>
</dbReference>
<dbReference type="NCBIfam" id="TIGR04215">
    <property type="entry name" value="choice_anch_A"/>
    <property type="match status" value="1"/>
</dbReference>
<evidence type="ECO:0000256" key="3">
    <source>
        <dbReference type="ARBA" id="ARBA00022729"/>
    </source>
</evidence>
<feature type="transmembrane region" description="Helical" evidence="6">
    <location>
        <begin position="1408"/>
        <end position="1428"/>
    </location>
</feature>
<dbReference type="SUPFAM" id="SSF49373">
    <property type="entry name" value="Invasin/intimin cell-adhesion fragments"/>
    <property type="match status" value="1"/>
</dbReference>
<dbReference type="GO" id="GO:0005975">
    <property type="term" value="P:carbohydrate metabolic process"/>
    <property type="evidence" value="ECO:0007669"/>
    <property type="project" value="UniProtKB-ARBA"/>
</dbReference>
<keyword evidence="6" id="KW-1133">Transmembrane helix</keyword>
<sequence>MMFGTALAGIITSPIAAYASDARANQNGVAGLCTPTVGTMGDSSSDINSSDTGVATYVGGDMFIGKRSNNLANNNGATGGGPDGSYAAEAEGATIVNGNLYSKLKKGFFNMGMVAFGSQFVPEQGTQVLTVGGNSNSTIPSGHAYAWKDPEAPTPDKDKGRSVVGLTDNYKINNETGAESNYTASIAGSESQLYGYDGQTIFSAVTPYSGTKDHVKWNQSDTLKSIHGLKNDAGDNVDSSDFSNYGQYLKDLSAQMKSYKGTDEMKVTVAENDLTTDDVNNPGSNYVRYKYNYGKGKETSYKFTFANNSLKEKLLVFHGDGKSALQVFNVDSSMLATTSDQTGISYKFENIPENTSIVINVTGSNKNIDFHNGWRFLWTDTDGNTVDLSNGYWDPSYINSTDQKQKTAFETYAERASKILWNFADADNVTIRGGKASGNVEVKNYVNHNNAWNNADGITTDDDPAAAMMGSILVPTGNFESHVSTNGRVWVGGDFSMYNPSNTKNGEGKAFINDGGQKTASVIDMDQERHNLPWSGNYTSQCAALEWTKVDAADTSKKLAGSSWAIYATENDAKNGTNPLKLVTDNEPIVDLNGADGIIKVGGLNTNATYYVKEIGAPQDYEPSDTIYMVKSGKEGTTVTVEYGTDAKFNTDGTVSNNASKVAPDGKIGNDKKGTSLTWKKTKEDGTSLLAGSSWTLTKKGENGGADQSWTVKDNTVRANGVSIYRTSDTANPITELTMNMTETVNLTTKVTPSTAVQKVYWSSQTENYKNILRIDLNDDGTSTAYTIGPGTVKATVCTVSEKNGNGNKVEPVCADLTVTVSANVPDVSTFSVKHGNTELPNGSSIDLIKDSTAQLTVTATTADGAAVTPTYASSNTSVATIDENGKITAVAAGTASITVTAGTQSRAIIVNVTNEAPVQYTYIYFPSSGEGAWGADIMRVHYGTGSNWQDSENMTVATCDGNWKVARIPRVTASNVEFGFKRNGDDKAWYGKNGGGNFTFPANAEAVTVSGGNMTAGYPSNSSCSPVKPMSLDLDEADVADGQSADVADEASLTDAAESAESGETAADDADTTDRSADTADDAADAAAGQSDAAAGAEDAVADAIADEEQSGETVEHKTRAVVDAQAVADTLDDVDSDAGEFKVIDLDPGTYWLTESGAPDGYTVNANVYKITIDKDEKGALQVNWEGGWPSLEKANANQDFNKNLKPGDGNAISDKPTEITWYKVSSEDKNPTADTYLKGAQWKLTFTPPTGSTGTNTTVYCVVDGKGDIAQSDSKPTCTGEKLSDVSKTDQSGNVQNEADGIIKLTGLKFGSYELVETVAPAGYDLSSVTYKFTIGSTAGTVQIHRPVTSTSAVQSDADVSGNVSLSDFGIVPLSSEQEEDVEGNKIPNNPGVELPATGGEGTSVFLHSGLIAVLVATFGLALMARRRRS</sequence>
<evidence type="ECO:0000256" key="2">
    <source>
        <dbReference type="ARBA" id="ARBA00022525"/>
    </source>
</evidence>
<dbReference type="InterPro" id="IPR041033">
    <property type="entry name" value="SpaA_PFL_dom_1"/>
</dbReference>
<evidence type="ECO:0000256" key="4">
    <source>
        <dbReference type="ARBA" id="ARBA00023088"/>
    </source>
</evidence>
<feature type="domain" description="Gram-positive cocci surface proteins LPxTG" evidence="8">
    <location>
        <begin position="1398"/>
        <end position="1433"/>
    </location>
</feature>
<keyword evidence="2" id="KW-0964">Secreted</keyword>
<keyword evidence="6" id="KW-0812">Transmembrane</keyword>
<name>A0A086ZWE9_9BIFI</name>
<dbReference type="InterPro" id="IPR008964">
    <property type="entry name" value="Invasin/intimin_cell_adhesion"/>
</dbReference>
<keyword evidence="4" id="KW-0572">Peptidoglycan-anchor</keyword>
<comment type="caution">
    <text evidence="9">The sequence shown here is derived from an EMBL/GenBank/DDBJ whole genome shotgun (WGS) entry which is preliminary data.</text>
</comment>
<organism evidence="9 10">
    <name type="scientific">Bifidobacterium biavatii DSM 23969</name>
    <dbReference type="NCBI Taxonomy" id="1437608"/>
    <lineage>
        <taxon>Bacteria</taxon>
        <taxon>Bacillati</taxon>
        <taxon>Actinomycetota</taxon>
        <taxon>Actinomycetes</taxon>
        <taxon>Bifidobacteriales</taxon>
        <taxon>Bifidobacteriaceae</taxon>
        <taxon>Bifidobacterium</taxon>
    </lineage>
</organism>
<dbReference type="InterPro" id="IPR026588">
    <property type="entry name" value="Choice_anch_A"/>
</dbReference>
<feature type="compositionally biased region" description="Low complexity" evidence="5">
    <location>
        <begin position="1086"/>
        <end position="1098"/>
    </location>
</feature>
<accession>A0A086ZWE9</accession>
<feature type="compositionally biased region" description="Low complexity" evidence="5">
    <location>
        <begin position="1056"/>
        <end position="1066"/>
    </location>
</feature>
<reference evidence="9 10" key="1">
    <citation type="submission" date="2014-03" db="EMBL/GenBank/DDBJ databases">
        <title>Genomics of Bifidobacteria.</title>
        <authorList>
            <person name="Ventura M."/>
            <person name="Milani C."/>
            <person name="Lugli G.A."/>
        </authorList>
    </citation>
    <scope>NUCLEOTIDE SEQUENCE [LARGE SCALE GENOMIC DNA]</scope>
    <source>
        <strain evidence="9 10">DSM 23969</strain>
    </source>
</reference>
<keyword evidence="6" id="KW-0472">Membrane</keyword>
<evidence type="ECO:0000313" key="9">
    <source>
        <dbReference type="EMBL" id="KFI50849.1"/>
    </source>
</evidence>
<dbReference type="EMBL" id="JGYN01000012">
    <property type="protein sequence ID" value="KFI50849.1"/>
    <property type="molecule type" value="Genomic_DNA"/>
</dbReference>